<dbReference type="EMBL" id="ATFE01000003">
    <property type="protein sequence ID" value="EPF29795.1"/>
    <property type="molecule type" value="Genomic_DNA"/>
</dbReference>
<reference evidence="1 2" key="1">
    <citation type="submission" date="2013-04" db="EMBL/GenBank/DDBJ databases">
        <title>The Genome Sequence of Treponema medium ATCC 700293.</title>
        <authorList>
            <consortium name="The Broad Institute Genomics Platform"/>
            <person name="Earl A."/>
            <person name="Ward D."/>
            <person name="Feldgarden M."/>
            <person name="Gevers D."/>
            <person name="Leonetti C."/>
            <person name="Blanton J.M."/>
            <person name="Dewhirst F.E."/>
            <person name="Izard J."/>
            <person name="Walker B."/>
            <person name="Young S."/>
            <person name="Zeng Q."/>
            <person name="Gargeya S."/>
            <person name="Fitzgerald M."/>
            <person name="Haas B."/>
            <person name="Abouelleil A."/>
            <person name="Allen A.W."/>
            <person name="Alvarado L."/>
            <person name="Arachchi H.M."/>
            <person name="Berlin A.M."/>
            <person name="Chapman S.B."/>
            <person name="Gainer-Dewar J."/>
            <person name="Goldberg J."/>
            <person name="Griggs A."/>
            <person name="Gujja S."/>
            <person name="Hansen M."/>
            <person name="Howarth C."/>
            <person name="Imamovic A."/>
            <person name="Ireland A."/>
            <person name="Larimer J."/>
            <person name="McCowan C."/>
            <person name="Murphy C."/>
            <person name="Pearson M."/>
            <person name="Poon T.W."/>
            <person name="Priest M."/>
            <person name="Roberts A."/>
            <person name="Saif S."/>
            <person name="Shea T."/>
            <person name="Sisk P."/>
            <person name="Sykes S."/>
            <person name="Wortman J."/>
            <person name="Nusbaum C."/>
            <person name="Birren B."/>
        </authorList>
    </citation>
    <scope>NUCLEOTIDE SEQUENCE [LARGE SCALE GENOMIC DNA]</scope>
    <source>
        <strain evidence="1 2">ATCC 700293</strain>
    </source>
</reference>
<sequence length="163" mass="19450">MLRNVLKTNYYVPQKYKSYFNKPEEFFTRESELLEFTIVKRETQKTIRKGSYITYRKLISERLKYLFDNLDEDQDKEIFNLSKNTVNHFIKYIKTTKTPLVSVDNVGNILFEWRDYNNYNIIMLLFKTNDTISLTGIKQDKCVIKVSGIISEVSDAFLRLINE</sequence>
<comment type="caution">
    <text evidence="1">The sequence shown here is derived from an EMBL/GenBank/DDBJ whole genome shotgun (WGS) entry which is preliminary data.</text>
</comment>
<dbReference type="AlphaFoldDB" id="A0AA87TFQ3"/>
<dbReference type="Proteomes" id="UP000014634">
    <property type="component" value="Unassembled WGS sequence"/>
</dbReference>
<organism evidence="1 2">
    <name type="scientific">Treponema medium ATCC 700293</name>
    <dbReference type="NCBI Taxonomy" id="1125700"/>
    <lineage>
        <taxon>Bacteria</taxon>
        <taxon>Pseudomonadati</taxon>
        <taxon>Spirochaetota</taxon>
        <taxon>Spirochaetia</taxon>
        <taxon>Spirochaetales</taxon>
        <taxon>Treponemataceae</taxon>
        <taxon>Treponema</taxon>
    </lineage>
</organism>
<gene>
    <name evidence="1" type="ORF">HMPREF9195_00508</name>
</gene>
<dbReference type="RefSeq" id="WP_016522490.1">
    <property type="nucleotide sequence ID" value="NZ_KE332517.1"/>
</dbReference>
<evidence type="ECO:0000313" key="1">
    <source>
        <dbReference type="EMBL" id="EPF29795.1"/>
    </source>
</evidence>
<proteinExistence type="predicted"/>
<name>A0AA87TFQ3_TREMD</name>
<evidence type="ECO:0000313" key="2">
    <source>
        <dbReference type="Proteomes" id="UP000014634"/>
    </source>
</evidence>
<protein>
    <submittedName>
        <fullName evidence="1">Uncharacterized protein</fullName>
    </submittedName>
</protein>
<accession>A0AA87TFQ3</accession>